<reference evidence="1" key="1">
    <citation type="submission" date="2014-11" db="EMBL/GenBank/DDBJ databases">
        <authorList>
            <person name="Amaro Gonzalez C."/>
        </authorList>
    </citation>
    <scope>NUCLEOTIDE SEQUENCE</scope>
</reference>
<reference evidence="1" key="2">
    <citation type="journal article" date="2015" name="Fish Shellfish Immunol.">
        <title>Early steps in the European eel (Anguilla anguilla)-Vibrio vulnificus interaction in the gills: Role of the RtxA13 toxin.</title>
        <authorList>
            <person name="Callol A."/>
            <person name="Pajuelo D."/>
            <person name="Ebbesson L."/>
            <person name="Teles M."/>
            <person name="MacKenzie S."/>
            <person name="Amaro C."/>
        </authorList>
    </citation>
    <scope>NUCLEOTIDE SEQUENCE</scope>
</reference>
<proteinExistence type="predicted"/>
<dbReference type="AlphaFoldDB" id="A0A0E9PE28"/>
<sequence length="25" mass="2825">MTLGQTGLLLNVLMCSMLLRTPQYQ</sequence>
<organism evidence="1">
    <name type="scientific">Anguilla anguilla</name>
    <name type="common">European freshwater eel</name>
    <name type="synonym">Muraena anguilla</name>
    <dbReference type="NCBI Taxonomy" id="7936"/>
    <lineage>
        <taxon>Eukaryota</taxon>
        <taxon>Metazoa</taxon>
        <taxon>Chordata</taxon>
        <taxon>Craniata</taxon>
        <taxon>Vertebrata</taxon>
        <taxon>Euteleostomi</taxon>
        <taxon>Actinopterygii</taxon>
        <taxon>Neopterygii</taxon>
        <taxon>Teleostei</taxon>
        <taxon>Anguilliformes</taxon>
        <taxon>Anguillidae</taxon>
        <taxon>Anguilla</taxon>
    </lineage>
</organism>
<accession>A0A0E9PE28</accession>
<dbReference type="EMBL" id="GBXM01106459">
    <property type="protein sequence ID" value="JAH02118.1"/>
    <property type="molecule type" value="Transcribed_RNA"/>
</dbReference>
<name>A0A0E9PE28_ANGAN</name>
<evidence type="ECO:0000313" key="1">
    <source>
        <dbReference type="EMBL" id="JAH02118.1"/>
    </source>
</evidence>
<protein>
    <submittedName>
        <fullName evidence="1">Uncharacterized protein</fullName>
    </submittedName>
</protein>